<dbReference type="EMBL" id="CP142149">
    <property type="protein sequence ID" value="WSE30411.1"/>
    <property type="molecule type" value="Genomic_DNA"/>
</dbReference>
<dbReference type="RefSeq" id="WP_326569356.1">
    <property type="nucleotide sequence ID" value="NZ_CP142149.1"/>
</dbReference>
<organism evidence="1 2">
    <name type="scientific">Amycolatopsis rhabdoformis</name>
    <dbReference type="NCBI Taxonomy" id="1448059"/>
    <lineage>
        <taxon>Bacteria</taxon>
        <taxon>Bacillati</taxon>
        <taxon>Actinomycetota</taxon>
        <taxon>Actinomycetes</taxon>
        <taxon>Pseudonocardiales</taxon>
        <taxon>Pseudonocardiaceae</taxon>
        <taxon>Amycolatopsis</taxon>
    </lineage>
</organism>
<reference evidence="1 2" key="1">
    <citation type="journal article" date="2015" name="Int. J. Syst. Evol. Microbiol.">
        <title>Amycolatopsis rhabdoformis sp. nov., an actinomycete isolated from a tropical forest soil.</title>
        <authorList>
            <person name="Souza W.R."/>
            <person name="Silva R.E."/>
            <person name="Goodfellow M."/>
            <person name="Busarakam K."/>
            <person name="Figueiro F.S."/>
            <person name="Ferreira D."/>
            <person name="Rodrigues-Filho E."/>
            <person name="Moraes L.A.B."/>
            <person name="Zucchi T.D."/>
        </authorList>
    </citation>
    <scope>NUCLEOTIDE SEQUENCE [LARGE SCALE GENOMIC DNA]</scope>
    <source>
        <strain evidence="1 2">NCIMB 14900</strain>
    </source>
</reference>
<proteinExistence type="predicted"/>
<protein>
    <recommendedName>
        <fullName evidence="3">DUF4259 domain-containing protein</fullName>
    </recommendedName>
</protein>
<keyword evidence="2" id="KW-1185">Reference proteome</keyword>
<sequence>MYDWPAPDSGEVPAPELVAAWAALGTAAPERVPLWAAHWLVGGYDGEALVALAGLSGTDAQEVRDLLPAALAECAVATPASDAAAARVAFTALARLHADGRASERWVLDKVCRIVSVSGWDNAVLDLPLGRIVGLDDEWDEGWGRPVEQLVREIQDACTTQLAAGAEVP</sequence>
<evidence type="ECO:0000313" key="1">
    <source>
        <dbReference type="EMBL" id="WSE30411.1"/>
    </source>
</evidence>
<gene>
    <name evidence="1" type="ORF">VSH64_47795</name>
</gene>
<evidence type="ECO:0008006" key="3">
    <source>
        <dbReference type="Google" id="ProtNLM"/>
    </source>
</evidence>
<evidence type="ECO:0000313" key="2">
    <source>
        <dbReference type="Proteomes" id="UP001330812"/>
    </source>
</evidence>
<dbReference type="Proteomes" id="UP001330812">
    <property type="component" value="Chromosome"/>
</dbReference>
<accession>A0ABZ1I8Q8</accession>
<name>A0ABZ1I8Q8_9PSEU</name>